<protein>
    <submittedName>
        <fullName evidence="2">Uncharacterized protein</fullName>
    </submittedName>
</protein>
<reference evidence="3" key="1">
    <citation type="submission" date="2016-10" db="EMBL/GenBank/DDBJ databases">
        <authorList>
            <person name="Varghese N."/>
            <person name="Submissions S."/>
        </authorList>
    </citation>
    <scope>NUCLEOTIDE SEQUENCE [LARGE SCALE GENOMIC DNA]</scope>
    <source>
        <strain evidence="3">DSM 25751</strain>
    </source>
</reference>
<evidence type="ECO:0000256" key="1">
    <source>
        <dbReference type="SAM" id="MobiDB-lite"/>
    </source>
</evidence>
<evidence type="ECO:0000313" key="3">
    <source>
        <dbReference type="Proteomes" id="UP000198564"/>
    </source>
</evidence>
<feature type="region of interest" description="Disordered" evidence="1">
    <location>
        <begin position="174"/>
        <end position="196"/>
    </location>
</feature>
<gene>
    <name evidence="2" type="ORF">SAMN04488113_10745</name>
</gene>
<sequence>MSKELFLLLAVSLAYPSHLTNGHVFSLTVQAEENEENIDNEQLEEEQKNDNQAQNEEEKALETVDETNESPTLYSDETGQLQVQTTGADLQADIYLVIQDEDGTERTIYILPYSDSKNDKRVTAGTYTIKEIYLLDKDYDETYDFKHNDKLLVFPDEKVFFDIEVIEVKESKPNALLKEESDTVDPEATDVTNEEE</sequence>
<evidence type="ECO:0000313" key="2">
    <source>
        <dbReference type="EMBL" id="SEI64650.1"/>
    </source>
</evidence>
<feature type="compositionally biased region" description="Polar residues" evidence="1">
    <location>
        <begin position="69"/>
        <end position="79"/>
    </location>
</feature>
<accession>A0A1H6SKZ7</accession>
<dbReference type="STRING" id="1130080.SAMN04488113_10745"/>
<keyword evidence="3" id="KW-1185">Reference proteome</keyword>
<dbReference type="EMBL" id="FNYW01000007">
    <property type="protein sequence ID" value="SEI64650.1"/>
    <property type="molecule type" value="Genomic_DNA"/>
</dbReference>
<dbReference type="Proteomes" id="UP000198564">
    <property type="component" value="Unassembled WGS sequence"/>
</dbReference>
<proteinExistence type="predicted"/>
<organism evidence="2 3">
    <name type="scientific">Alkalibacterium gilvum</name>
    <dbReference type="NCBI Taxonomy" id="1130080"/>
    <lineage>
        <taxon>Bacteria</taxon>
        <taxon>Bacillati</taxon>
        <taxon>Bacillota</taxon>
        <taxon>Bacilli</taxon>
        <taxon>Lactobacillales</taxon>
        <taxon>Carnobacteriaceae</taxon>
        <taxon>Alkalibacterium</taxon>
    </lineage>
</organism>
<name>A0A1H6SKZ7_9LACT</name>
<feature type="region of interest" description="Disordered" evidence="1">
    <location>
        <begin position="42"/>
        <end position="79"/>
    </location>
</feature>
<feature type="compositionally biased region" description="Acidic residues" evidence="1">
    <location>
        <begin position="182"/>
        <end position="196"/>
    </location>
</feature>
<dbReference type="AlphaFoldDB" id="A0A1H6SKZ7"/>
<dbReference type="RefSeq" id="WP_091633568.1">
    <property type="nucleotide sequence ID" value="NZ_FNYW01000007.1"/>
</dbReference>